<sequence>MENSCSSSSENNDESPKSEPKIGSQEIELSSKKDNYLTPPENVSVQNNTIQDEESKVQTLVPEDAHCRTGFNVWGSSFDKGDDTKRKRSNYDGSFENHYKTENPLEKDLDQTDHNVSNTSKIGINAQAFSREPIDDNVKGEEDAVNEYLSAILNNNPAKRREILSLPVPKHLNSITLKITSKSGLWNKLSPHLTLEDLSGEKFLLNAKKCIQSKPLSKFYKTAYYFHISNLRDCFSKDNEGFMGRIRKKSNTYTLEDHTSYLNMDNDVSTVEFSPDEQNPTSIRKFELTLADRIKRAIIRSSQEEEKADLTRPCLDLDDLEFTSVEPYFDETVNDYAMDFTPHTNFIPSSKNFQVRWKSKDQLLIEQVKVGKNEYELRLRYPMSIFVAFATSLALFDPVYKI</sequence>
<name>A0AAD1UDL7_EUPCR</name>
<protein>
    <recommendedName>
        <fullName evidence="2">Tubby C-terminal domain-containing protein</fullName>
    </recommendedName>
</protein>
<evidence type="ECO:0000256" key="1">
    <source>
        <dbReference type="SAM" id="MobiDB-lite"/>
    </source>
</evidence>
<dbReference type="InterPro" id="IPR000007">
    <property type="entry name" value="Tubby_C"/>
</dbReference>
<feature type="compositionally biased region" description="Polar residues" evidence="1">
    <location>
        <begin position="41"/>
        <end position="50"/>
    </location>
</feature>
<evidence type="ECO:0000313" key="3">
    <source>
        <dbReference type="EMBL" id="CAI2366061.1"/>
    </source>
</evidence>
<comment type="caution">
    <text evidence="3">The sequence shown here is derived from an EMBL/GenBank/DDBJ whole genome shotgun (WGS) entry which is preliminary data.</text>
</comment>
<proteinExistence type="predicted"/>
<dbReference type="Proteomes" id="UP001295684">
    <property type="component" value="Unassembled WGS sequence"/>
</dbReference>
<dbReference type="SUPFAM" id="SSF54518">
    <property type="entry name" value="Tubby C-terminal domain-like"/>
    <property type="match status" value="1"/>
</dbReference>
<dbReference type="InterPro" id="IPR025659">
    <property type="entry name" value="Tubby-like_C"/>
</dbReference>
<dbReference type="EMBL" id="CAMPGE010007135">
    <property type="protein sequence ID" value="CAI2366061.1"/>
    <property type="molecule type" value="Genomic_DNA"/>
</dbReference>
<feature type="region of interest" description="Disordered" evidence="1">
    <location>
        <begin position="1"/>
        <end position="55"/>
    </location>
</feature>
<reference evidence="3" key="1">
    <citation type="submission" date="2023-07" db="EMBL/GenBank/DDBJ databases">
        <authorList>
            <consortium name="AG Swart"/>
            <person name="Singh M."/>
            <person name="Singh A."/>
            <person name="Seah K."/>
            <person name="Emmerich C."/>
        </authorList>
    </citation>
    <scope>NUCLEOTIDE SEQUENCE</scope>
    <source>
        <strain evidence="3">DP1</strain>
    </source>
</reference>
<evidence type="ECO:0000313" key="4">
    <source>
        <dbReference type="Proteomes" id="UP001295684"/>
    </source>
</evidence>
<dbReference type="Pfam" id="PF01167">
    <property type="entry name" value="Tub"/>
    <property type="match status" value="1"/>
</dbReference>
<keyword evidence="4" id="KW-1185">Reference proteome</keyword>
<evidence type="ECO:0000259" key="2">
    <source>
        <dbReference type="Pfam" id="PF01167"/>
    </source>
</evidence>
<dbReference type="Gene3D" id="3.20.90.10">
    <property type="entry name" value="Tubby Protein, Chain A"/>
    <property type="match status" value="1"/>
</dbReference>
<feature type="domain" description="Tubby C-terminal" evidence="2">
    <location>
        <begin position="192"/>
        <end position="397"/>
    </location>
</feature>
<dbReference type="AlphaFoldDB" id="A0AAD1UDL7"/>
<accession>A0AAD1UDL7</accession>
<gene>
    <name evidence="3" type="ORF">ECRASSUSDP1_LOCUS7332</name>
</gene>
<organism evidence="3 4">
    <name type="scientific">Euplotes crassus</name>
    <dbReference type="NCBI Taxonomy" id="5936"/>
    <lineage>
        <taxon>Eukaryota</taxon>
        <taxon>Sar</taxon>
        <taxon>Alveolata</taxon>
        <taxon>Ciliophora</taxon>
        <taxon>Intramacronucleata</taxon>
        <taxon>Spirotrichea</taxon>
        <taxon>Hypotrichia</taxon>
        <taxon>Euplotida</taxon>
        <taxon>Euplotidae</taxon>
        <taxon>Moneuplotes</taxon>
    </lineage>
</organism>
<feature type="compositionally biased region" description="Low complexity" evidence="1">
    <location>
        <begin position="1"/>
        <end position="10"/>
    </location>
</feature>